<dbReference type="RefSeq" id="WP_014127515.1">
    <property type="nucleotide sequence ID" value="NC_016070.1"/>
</dbReference>
<feature type="transmembrane region" description="Helical" evidence="1">
    <location>
        <begin position="113"/>
        <end position="132"/>
    </location>
</feature>
<evidence type="ECO:0000313" key="3">
    <source>
        <dbReference type="Proteomes" id="UP000002654"/>
    </source>
</evidence>
<dbReference type="OrthoDB" id="28871at2157"/>
<keyword evidence="3" id="KW-1185">Reference proteome</keyword>
<keyword evidence="1" id="KW-0472">Membrane</keyword>
<dbReference type="GeneID" id="11262519"/>
<gene>
    <name evidence="2" type="ordered locus">TTX_1637</name>
</gene>
<organism evidence="2 3">
    <name type="scientific">Thermoproteus tenax (strain ATCC 35583 / DSM 2078 / JCM 9277 / NBRC 100435 / Kra 1)</name>
    <dbReference type="NCBI Taxonomy" id="768679"/>
    <lineage>
        <taxon>Archaea</taxon>
        <taxon>Thermoproteota</taxon>
        <taxon>Thermoprotei</taxon>
        <taxon>Thermoproteales</taxon>
        <taxon>Thermoproteaceae</taxon>
        <taxon>Thermoproteus</taxon>
    </lineage>
</organism>
<dbReference type="HOGENOM" id="CLU_1656938_0_0_2"/>
<keyword evidence="1" id="KW-0812">Transmembrane</keyword>
<dbReference type="PATRIC" id="fig|768679.9.peg.1657"/>
<dbReference type="eggNOG" id="arCOG05668">
    <property type="taxonomic scope" value="Archaea"/>
</dbReference>
<dbReference type="KEGG" id="ttn:TTX_1637"/>
<reference evidence="2 3" key="1">
    <citation type="journal article" date="2011" name="PLoS ONE">
        <title>The complete genome sequence of Thermoproteus tenax: a physiologically versatile member of the Crenarchaeota.</title>
        <authorList>
            <person name="Siebers B."/>
            <person name="Zaparty M."/>
            <person name="Raddatz G."/>
            <person name="Tjaden B."/>
            <person name="Albers S.V."/>
            <person name="Bell S.D."/>
            <person name="Blombach F."/>
            <person name="Kletzin A."/>
            <person name="Kyrpides N."/>
            <person name="Lanz C."/>
            <person name="Plagens A."/>
            <person name="Rampp M."/>
            <person name="Rosinus A."/>
            <person name="von Jan M."/>
            <person name="Makarova K.S."/>
            <person name="Klenk H.P."/>
            <person name="Schuster S.C."/>
            <person name="Hensel R."/>
        </authorList>
    </citation>
    <scope>NUCLEOTIDE SEQUENCE [LARGE SCALE GENOMIC DNA]</scope>
    <source>
        <strain evidence="3">ATCC 35583 / DSM 2078 / JCM 9277 / NBRC 100435 / Kra 1</strain>
    </source>
</reference>
<dbReference type="STRING" id="768679.TTX_1637"/>
<dbReference type="PaxDb" id="768679-TTX_1637"/>
<dbReference type="EMBL" id="FN869859">
    <property type="protein sequence ID" value="CCC82261.1"/>
    <property type="molecule type" value="Genomic_DNA"/>
</dbReference>
<feature type="transmembrane region" description="Helical" evidence="1">
    <location>
        <begin position="71"/>
        <end position="93"/>
    </location>
</feature>
<dbReference type="AlphaFoldDB" id="G4RL16"/>
<evidence type="ECO:0000313" key="2">
    <source>
        <dbReference type="EMBL" id="CCC82261.1"/>
    </source>
</evidence>
<sequence>MFDLVIKAVRIGLLALLGAVLYSGIYLWLNGLFDVRIILIGIYSMTIISIIPYTFVNILYNIKNRHRDGRWVIYVALSISLLLTLIVAFMRLVAIDSSIQPIAVQQLRYDGTLALSMALLGLASLLYLGSIIPDVEKIVGGLITALKEEDEEETYEVEIV</sequence>
<evidence type="ECO:0000256" key="1">
    <source>
        <dbReference type="SAM" id="Phobius"/>
    </source>
</evidence>
<keyword evidence="1" id="KW-1133">Transmembrane helix</keyword>
<feature type="transmembrane region" description="Helical" evidence="1">
    <location>
        <begin position="35"/>
        <end position="59"/>
    </location>
</feature>
<protein>
    <submittedName>
        <fullName evidence="2">Uncharacterized protein</fullName>
    </submittedName>
</protein>
<accession>G4RL16</accession>
<name>G4RL16_THETK</name>
<proteinExistence type="predicted"/>
<feature type="transmembrane region" description="Helical" evidence="1">
    <location>
        <begin position="12"/>
        <end position="29"/>
    </location>
</feature>
<dbReference type="Proteomes" id="UP000002654">
    <property type="component" value="Chromosome"/>
</dbReference>